<proteinExistence type="predicted"/>
<dbReference type="InParanoid" id="A0A1M7GAX0"/>
<sequence>MQGLLRRLFAPRWQHPRAEIRRQALDQLDPARADQRRALEALTHDREADIRLAALSALDDLNGLVAALPEQRDNTAWRHTLTRRLSGRDGHSDLATRQALLADIDDTPLLRSVALEGDNLDLRLAALARLEHENDLIYQACHNRVAAVRRAAAERVSSEAGLKQLLKESRRDRQVTRLAREHLNRLKADAQWANQQQQRRETLLEQLERHARGVWEPRYEARLRHLKSAWNALSKLPSSEQEARYQQAVLRCDKTLHDRAAEEHARQWQAERQQTAENEREALLDAFAESLDGVCGGPTLGAQDIDSLHAERRLSGQRWQALSDIHPPSDATRERYAQIVKRYEHYAAAWQRYIDASTDLQAALDNADANLLTKLAGACQWPNALPPPALLARARESLDALKKPGAGSAAQRLEPTAALDTLRHELDTLEQQLEHGAFTDASRLHQRLKPHVDALHDANGAALKTRLKHLGARLAELRDWRGFVAGPKREQLCAGIEALAANTQLMDVALDRRHRQLIKDWKALGDAAATRELSRRFRTASDRIHQRLTPWRDTLTQQRSTNLAAREALCEQLEKLLEQPAEDADPDALRQIRDRSRHQWREYSPVPRQQSEAVGRRFGHVRHRLQALIDQRAKHIAAQKRALVEQAQALTNSSEPLEARTAQAKVLQQQWRALGRAPKGDEQTLWHAFRRACDRLFAERDAHKNERAERQQQRLDDMQALLDRMDAWQPESAADVATLDALLKQAAALEPLPRGRRSEGMQKRLNGIARARRERLGQLEINAVIAQWQHSVPLLNAHLAADQQALDGKPGHNVDAQRILGAPLPPRFSHAHHQRNASRPQATGFDADAHEKQRDRLARLRVHLSLLATGQVQASDEPLRLAIHVERLNDGISQERSRANELSGILTALLALGPMPQTLWDDTVNTLDALLLRLTDHHVPHE</sequence>
<keyword evidence="2" id="KW-1185">Reference proteome</keyword>
<evidence type="ECO:0008006" key="3">
    <source>
        <dbReference type="Google" id="ProtNLM"/>
    </source>
</evidence>
<dbReference type="AlphaFoldDB" id="A0A1M7GAX0"/>
<evidence type="ECO:0000313" key="2">
    <source>
        <dbReference type="Proteomes" id="UP000190911"/>
    </source>
</evidence>
<protein>
    <recommendedName>
        <fullName evidence="3">DUF349 domain-containing protein</fullName>
    </recommendedName>
</protein>
<dbReference type="STRING" id="29571.SAMN05878437_1374"/>
<organism evidence="1 2">
    <name type="scientific">Vreelandella subglaciescola</name>
    <dbReference type="NCBI Taxonomy" id="29571"/>
    <lineage>
        <taxon>Bacteria</taxon>
        <taxon>Pseudomonadati</taxon>
        <taxon>Pseudomonadota</taxon>
        <taxon>Gammaproteobacteria</taxon>
        <taxon>Oceanospirillales</taxon>
        <taxon>Halomonadaceae</taxon>
        <taxon>Vreelandella</taxon>
    </lineage>
</organism>
<accession>A0A1M7GAX0</accession>
<evidence type="ECO:0000313" key="1">
    <source>
        <dbReference type="EMBL" id="SHM13039.1"/>
    </source>
</evidence>
<gene>
    <name evidence="1" type="ORF">SAMN05878437_1374</name>
</gene>
<dbReference type="Pfam" id="PF03993">
    <property type="entry name" value="DUF349"/>
    <property type="match status" value="3"/>
</dbReference>
<dbReference type="Proteomes" id="UP000190911">
    <property type="component" value="Chromosome I"/>
</dbReference>
<dbReference type="InterPro" id="IPR007139">
    <property type="entry name" value="DUF349"/>
</dbReference>
<name>A0A1M7GAX0_9GAMM</name>
<dbReference type="EMBL" id="LT670847">
    <property type="protein sequence ID" value="SHM13039.1"/>
    <property type="molecule type" value="Genomic_DNA"/>
</dbReference>
<reference evidence="1 2" key="1">
    <citation type="submission" date="2016-11" db="EMBL/GenBank/DDBJ databases">
        <authorList>
            <person name="Jaros S."/>
            <person name="Januszkiewicz K."/>
            <person name="Wedrychowicz H."/>
        </authorList>
    </citation>
    <scope>NUCLEOTIDE SEQUENCE [LARGE SCALE GENOMIC DNA]</scope>
    <source>
        <strain evidence="1 2">ACAM 12</strain>
    </source>
</reference>
<dbReference type="RefSeq" id="WP_079552374.1">
    <property type="nucleotide sequence ID" value="NZ_LT670847.1"/>
</dbReference>
<dbReference type="OrthoDB" id="5523335at2"/>